<dbReference type="SUPFAM" id="SSF51735">
    <property type="entry name" value="NAD(P)-binding Rossmann-fold domains"/>
    <property type="match status" value="1"/>
</dbReference>
<dbReference type="Proteomes" id="UP000235371">
    <property type="component" value="Unassembled WGS sequence"/>
</dbReference>
<dbReference type="RefSeq" id="XP_024733226.1">
    <property type="nucleotide sequence ID" value="XM_024877145.1"/>
</dbReference>
<keyword evidence="2" id="KW-0521">NADP</keyword>
<gene>
    <name evidence="4" type="ORF">K444DRAFT_566846</name>
</gene>
<accession>A0A2J6SZZ4</accession>
<evidence type="ECO:0000256" key="1">
    <source>
        <dbReference type="ARBA" id="ARBA00006484"/>
    </source>
</evidence>
<dbReference type="OrthoDB" id="191139at2759"/>
<evidence type="ECO:0000256" key="2">
    <source>
        <dbReference type="ARBA" id="ARBA00022857"/>
    </source>
</evidence>
<dbReference type="GO" id="GO:0016491">
    <property type="term" value="F:oxidoreductase activity"/>
    <property type="evidence" value="ECO:0007669"/>
    <property type="project" value="UniProtKB-KW"/>
</dbReference>
<evidence type="ECO:0000313" key="4">
    <source>
        <dbReference type="EMBL" id="PMD56322.1"/>
    </source>
</evidence>
<dbReference type="InterPro" id="IPR036291">
    <property type="entry name" value="NAD(P)-bd_dom_sf"/>
</dbReference>
<dbReference type="Pfam" id="PF00106">
    <property type="entry name" value="adh_short"/>
    <property type="match status" value="1"/>
</dbReference>
<comment type="similarity">
    <text evidence="1">Belongs to the short-chain dehydrogenases/reductases (SDR) family.</text>
</comment>
<evidence type="ECO:0000256" key="3">
    <source>
        <dbReference type="ARBA" id="ARBA00023002"/>
    </source>
</evidence>
<dbReference type="Gene3D" id="3.40.50.720">
    <property type="entry name" value="NAD(P)-binding Rossmann-like Domain"/>
    <property type="match status" value="1"/>
</dbReference>
<dbReference type="InParanoid" id="A0A2J6SZZ4"/>
<reference evidence="4 5" key="1">
    <citation type="submission" date="2016-04" db="EMBL/GenBank/DDBJ databases">
        <title>A degradative enzymes factory behind the ericoid mycorrhizal symbiosis.</title>
        <authorList>
            <consortium name="DOE Joint Genome Institute"/>
            <person name="Martino E."/>
            <person name="Morin E."/>
            <person name="Grelet G."/>
            <person name="Kuo A."/>
            <person name="Kohler A."/>
            <person name="Daghino S."/>
            <person name="Barry K."/>
            <person name="Choi C."/>
            <person name="Cichocki N."/>
            <person name="Clum A."/>
            <person name="Copeland A."/>
            <person name="Hainaut M."/>
            <person name="Haridas S."/>
            <person name="Labutti K."/>
            <person name="Lindquist E."/>
            <person name="Lipzen A."/>
            <person name="Khouja H.-R."/>
            <person name="Murat C."/>
            <person name="Ohm R."/>
            <person name="Olson A."/>
            <person name="Spatafora J."/>
            <person name="Veneault-Fourrey C."/>
            <person name="Henrissat B."/>
            <person name="Grigoriev I."/>
            <person name="Martin F."/>
            <person name="Perotto S."/>
        </authorList>
    </citation>
    <scope>NUCLEOTIDE SEQUENCE [LARGE SCALE GENOMIC DNA]</scope>
    <source>
        <strain evidence="4 5">E</strain>
    </source>
</reference>
<organism evidence="4 5">
    <name type="scientific">Hyaloscypha bicolor E</name>
    <dbReference type="NCBI Taxonomy" id="1095630"/>
    <lineage>
        <taxon>Eukaryota</taxon>
        <taxon>Fungi</taxon>
        <taxon>Dikarya</taxon>
        <taxon>Ascomycota</taxon>
        <taxon>Pezizomycotina</taxon>
        <taxon>Leotiomycetes</taxon>
        <taxon>Helotiales</taxon>
        <taxon>Hyaloscyphaceae</taxon>
        <taxon>Hyaloscypha</taxon>
        <taxon>Hyaloscypha bicolor</taxon>
    </lineage>
</organism>
<keyword evidence="5" id="KW-1185">Reference proteome</keyword>
<dbReference type="PANTHER" id="PTHR24320">
    <property type="entry name" value="RETINOL DEHYDROGENASE"/>
    <property type="match status" value="1"/>
</dbReference>
<dbReference type="GeneID" id="36585222"/>
<dbReference type="InterPro" id="IPR002347">
    <property type="entry name" value="SDR_fam"/>
</dbReference>
<dbReference type="PANTHER" id="PTHR24320:SF236">
    <property type="entry name" value="SHORT-CHAIN DEHYDROGENASE-RELATED"/>
    <property type="match status" value="1"/>
</dbReference>
<name>A0A2J6SZZ4_9HELO</name>
<protein>
    <submittedName>
        <fullName evidence="4">NAD(P)-binding protein</fullName>
    </submittedName>
</protein>
<sequence>MAASWSEIFPPAPAWTEKDMTSQAGRVFLVTGGSTGIGYETAKALYHLNGTVYITSRSSSSAGSAITSIKASSPHLSQIVPPGQGRIDFVVMDFSDLSTLQQAAKEFMSKVNRLDAIIHNAGVMLPDNPDETTTQGWYQQLGINALAPFLLQLFLNPLVLHTASLPTTPPNSVRIIFLSSSGHQAAPSPDGVAWSDINLAHTTKTGLRKEAERYGQSKAMNCMFAYEFARRYKGKGSGIVSLSLHPGALKTGLQKNAPGWLNLLFGILRKEARFGALTVLWAGIREIEEGDANMLGIKNGKNGGYVEPFGRWGGGSKDIFEGLMERGTGERLWGVCEELVKGFR</sequence>
<evidence type="ECO:0000313" key="5">
    <source>
        <dbReference type="Proteomes" id="UP000235371"/>
    </source>
</evidence>
<keyword evidence="3" id="KW-0560">Oxidoreductase</keyword>
<dbReference type="AlphaFoldDB" id="A0A2J6SZZ4"/>
<proteinExistence type="inferred from homology"/>
<dbReference type="EMBL" id="KZ613848">
    <property type="protein sequence ID" value="PMD56322.1"/>
    <property type="molecule type" value="Genomic_DNA"/>
</dbReference>
<dbReference type="PRINTS" id="PR00081">
    <property type="entry name" value="GDHRDH"/>
</dbReference>
<dbReference type="STRING" id="1095630.A0A2J6SZZ4"/>